<keyword evidence="1" id="KW-0472">Membrane</keyword>
<protein>
    <recommendedName>
        <fullName evidence="4">Holin-X, holin superfamily III</fullName>
    </recommendedName>
</protein>
<keyword evidence="3" id="KW-1185">Reference proteome</keyword>
<evidence type="ECO:0000313" key="2">
    <source>
        <dbReference type="EMBL" id="MEX6503305.1"/>
    </source>
</evidence>
<dbReference type="Proteomes" id="UP001560296">
    <property type="component" value="Unassembled WGS sequence"/>
</dbReference>
<name>A0ABV3YVF3_9PSED</name>
<organism evidence="2 3">
    <name type="scientific">Pseudomonas zhanjiangensis</name>
    <dbReference type="NCBI Taxonomy" id="3239015"/>
    <lineage>
        <taxon>Bacteria</taxon>
        <taxon>Pseudomonadati</taxon>
        <taxon>Pseudomonadota</taxon>
        <taxon>Gammaproteobacteria</taxon>
        <taxon>Pseudomonadales</taxon>
        <taxon>Pseudomonadaceae</taxon>
        <taxon>Pseudomonas</taxon>
    </lineage>
</organism>
<reference evidence="2 3" key="1">
    <citation type="submission" date="2024-07" db="EMBL/GenBank/DDBJ databases">
        <authorList>
            <person name="Li M."/>
        </authorList>
    </citation>
    <scope>NUCLEOTIDE SEQUENCE [LARGE SCALE GENOMIC DNA]</scope>
    <source>
        <strain evidence="2 3">25A3E</strain>
    </source>
</reference>
<sequence>MKFSEGFDARRLRPRTPGNWRRRLSALLAALSAALGVSLAVAGAASLLGRAPQLDSLNEAPALAGAVLAAGVLLTWCAFALWRRYRRRLRRANDLSMAPHLMKKRN</sequence>
<dbReference type="EMBL" id="JBFTEG010000011">
    <property type="protein sequence ID" value="MEX6503305.1"/>
    <property type="molecule type" value="Genomic_DNA"/>
</dbReference>
<dbReference type="RefSeq" id="WP_369288262.1">
    <property type="nucleotide sequence ID" value="NZ_JBFTEG010000011.1"/>
</dbReference>
<keyword evidence="1" id="KW-1133">Transmembrane helix</keyword>
<accession>A0ABV3YVF3</accession>
<gene>
    <name evidence="2" type="ORF">AB5S05_14675</name>
</gene>
<evidence type="ECO:0000256" key="1">
    <source>
        <dbReference type="SAM" id="Phobius"/>
    </source>
</evidence>
<proteinExistence type="predicted"/>
<feature type="transmembrane region" description="Helical" evidence="1">
    <location>
        <begin position="60"/>
        <end position="82"/>
    </location>
</feature>
<comment type="caution">
    <text evidence="2">The sequence shown here is derived from an EMBL/GenBank/DDBJ whole genome shotgun (WGS) entry which is preliminary data.</text>
</comment>
<keyword evidence="1" id="KW-0812">Transmembrane</keyword>
<evidence type="ECO:0000313" key="3">
    <source>
        <dbReference type="Proteomes" id="UP001560296"/>
    </source>
</evidence>
<evidence type="ECO:0008006" key="4">
    <source>
        <dbReference type="Google" id="ProtNLM"/>
    </source>
</evidence>